<keyword evidence="1" id="KW-0812">Transmembrane</keyword>
<reference evidence="2 3" key="1">
    <citation type="submission" date="2019-12" db="EMBL/GenBank/DDBJ databases">
        <title>Novel species isolated from a subtropical stream in China.</title>
        <authorList>
            <person name="Lu H."/>
        </authorList>
    </citation>
    <scope>NUCLEOTIDE SEQUENCE [LARGE SCALE GENOMIC DNA]</scope>
    <source>
        <strain evidence="2 3">CY13W</strain>
    </source>
</reference>
<name>A0ABW9VJT7_9BURK</name>
<evidence type="ECO:0008006" key="4">
    <source>
        <dbReference type="Google" id="ProtNLM"/>
    </source>
</evidence>
<proteinExistence type="predicted"/>
<comment type="caution">
    <text evidence="2">The sequence shown here is derived from an EMBL/GenBank/DDBJ whole genome shotgun (WGS) entry which is preliminary data.</text>
</comment>
<keyword evidence="3" id="KW-1185">Reference proteome</keyword>
<gene>
    <name evidence="2" type="ORF">GTP27_05595</name>
</gene>
<dbReference type="EMBL" id="WWCM01000002">
    <property type="protein sequence ID" value="MYM38798.1"/>
    <property type="molecule type" value="Genomic_DNA"/>
</dbReference>
<evidence type="ECO:0000256" key="1">
    <source>
        <dbReference type="SAM" id="Phobius"/>
    </source>
</evidence>
<evidence type="ECO:0000313" key="2">
    <source>
        <dbReference type="EMBL" id="MYM38798.1"/>
    </source>
</evidence>
<feature type="transmembrane region" description="Helical" evidence="1">
    <location>
        <begin position="27"/>
        <end position="44"/>
    </location>
</feature>
<dbReference type="RefSeq" id="WP_161038161.1">
    <property type="nucleotide sequence ID" value="NZ_WWCM01000002.1"/>
</dbReference>
<sequence>MLLAPDVVLALLCATRGQDVSTLLQVLASSALVYGLCVVAMARARRLVSRSRPGQLGQHDALIQGGQGLMLSLYAAALHLPAGSAGRHELDRLLDEGDRWLAQSRLALQLQREADCRLEQQLAELPQCSGWPGQLAYRVSVQGRAQALPLAIRQASLQAVQAVLESALPAGRQVEVELLFGRDVLRLYVRHDGSATTPGQPFDAAVLARLLPPAQPGALQVWSGAAGLELLLQFALHGTAQHGRCRPWQQHLYPF</sequence>
<protein>
    <recommendedName>
        <fullName evidence="4">Histidine kinase</fullName>
    </recommendedName>
</protein>
<organism evidence="2 3">
    <name type="scientific">Duganella qianjiadongensis</name>
    <dbReference type="NCBI Taxonomy" id="2692176"/>
    <lineage>
        <taxon>Bacteria</taxon>
        <taxon>Pseudomonadati</taxon>
        <taxon>Pseudomonadota</taxon>
        <taxon>Betaproteobacteria</taxon>
        <taxon>Burkholderiales</taxon>
        <taxon>Oxalobacteraceae</taxon>
        <taxon>Telluria group</taxon>
        <taxon>Duganella</taxon>
    </lineage>
</organism>
<keyword evidence="1" id="KW-0472">Membrane</keyword>
<evidence type="ECO:0000313" key="3">
    <source>
        <dbReference type="Proteomes" id="UP000478090"/>
    </source>
</evidence>
<keyword evidence="1" id="KW-1133">Transmembrane helix</keyword>
<dbReference type="Proteomes" id="UP000478090">
    <property type="component" value="Unassembled WGS sequence"/>
</dbReference>
<accession>A0ABW9VJT7</accession>